<dbReference type="GO" id="GO:0008792">
    <property type="term" value="F:arginine decarboxylase activity"/>
    <property type="evidence" value="ECO:0007669"/>
    <property type="project" value="UniProtKB-EC"/>
</dbReference>
<dbReference type="AlphaFoldDB" id="A0A101J8C8"/>
<dbReference type="SFLD" id="SFLDG01170">
    <property type="entry name" value="Pyruvoyl-dependent_arginine_de"/>
    <property type="match status" value="1"/>
</dbReference>
<evidence type="ECO:0000256" key="8">
    <source>
        <dbReference type="ARBA" id="ARBA00049309"/>
    </source>
</evidence>
<reference evidence="9 10" key="1">
    <citation type="submission" date="2015-10" db="EMBL/GenBank/DDBJ databases">
        <authorList>
            <person name="Gilbert D.G."/>
        </authorList>
    </citation>
    <scope>NUCLEOTIDE SEQUENCE [LARGE SCALE GENOMIC DNA]</scope>
    <source>
        <strain evidence="9 10">NRRL B-16712</strain>
    </source>
</reference>
<evidence type="ECO:0000256" key="6">
    <source>
        <dbReference type="ARBA" id="ARBA00023239"/>
    </source>
</evidence>
<comment type="cofactor">
    <cofactor evidence="1">
        <name>pyruvate</name>
        <dbReference type="ChEBI" id="CHEBI:15361"/>
    </cofactor>
</comment>
<dbReference type="InterPro" id="IPR016104">
    <property type="entry name" value="Pyr-dep_his/arg-deCO2ase"/>
</dbReference>
<organism evidence="9 10">
    <name type="scientific">Actinoplanes awajinensis subsp. mycoplanecinus</name>
    <dbReference type="NCBI Taxonomy" id="135947"/>
    <lineage>
        <taxon>Bacteria</taxon>
        <taxon>Bacillati</taxon>
        <taxon>Actinomycetota</taxon>
        <taxon>Actinomycetes</taxon>
        <taxon>Micromonosporales</taxon>
        <taxon>Micromonosporaceae</taxon>
        <taxon>Actinoplanes</taxon>
    </lineage>
</organism>
<dbReference type="InterPro" id="IPR002724">
    <property type="entry name" value="Pyruvoyl-dep_arg_deCO2ase"/>
</dbReference>
<accession>A0A101J8C8</accession>
<comment type="catalytic activity">
    <reaction evidence="8">
        <text>L-arginine + H(+) = agmatine + CO2</text>
        <dbReference type="Rhea" id="RHEA:17641"/>
        <dbReference type="ChEBI" id="CHEBI:15378"/>
        <dbReference type="ChEBI" id="CHEBI:16526"/>
        <dbReference type="ChEBI" id="CHEBI:32682"/>
        <dbReference type="ChEBI" id="CHEBI:58145"/>
        <dbReference type="EC" id="4.1.1.19"/>
    </reaction>
</comment>
<evidence type="ECO:0000256" key="7">
    <source>
        <dbReference type="ARBA" id="ARBA00023317"/>
    </source>
</evidence>
<evidence type="ECO:0000256" key="5">
    <source>
        <dbReference type="ARBA" id="ARBA00022793"/>
    </source>
</evidence>
<comment type="similarity">
    <text evidence="2">Belongs to the pyruvoyl-dependent arginine decarboxylase family.</text>
</comment>
<evidence type="ECO:0000256" key="1">
    <source>
        <dbReference type="ARBA" id="ARBA00001928"/>
    </source>
</evidence>
<dbReference type="Proteomes" id="UP000053244">
    <property type="component" value="Unassembled WGS sequence"/>
</dbReference>
<keyword evidence="7" id="KW-0670">Pyruvate</keyword>
<comment type="caution">
    <text evidence="9">The sequence shown here is derived from an EMBL/GenBank/DDBJ whole genome shotgun (WGS) entry which is preliminary data.</text>
</comment>
<dbReference type="InterPro" id="IPR016105">
    <property type="entry name" value="Pyr-dep_his/arg-deCO2ase_sand"/>
</dbReference>
<dbReference type="GO" id="GO:0006527">
    <property type="term" value="P:L-arginine catabolic process"/>
    <property type="evidence" value="ECO:0007669"/>
    <property type="project" value="InterPro"/>
</dbReference>
<dbReference type="SFLD" id="SFLDS00055">
    <property type="entry name" value="Pyruvoyl-Dependent_Histidine/A"/>
    <property type="match status" value="1"/>
</dbReference>
<dbReference type="EMBL" id="LLZH01000344">
    <property type="protein sequence ID" value="KUL22096.1"/>
    <property type="molecule type" value="Genomic_DNA"/>
</dbReference>
<evidence type="ECO:0000256" key="3">
    <source>
        <dbReference type="ARBA" id="ARBA00012426"/>
    </source>
</evidence>
<dbReference type="RefSeq" id="WP_067707901.1">
    <property type="nucleotide sequence ID" value="NZ_LLZH01000344.1"/>
</dbReference>
<dbReference type="Gene3D" id="3.50.20.10">
    <property type="entry name" value="Pyruvoyl-Dependent Histidine Decarboxylase, subunit B"/>
    <property type="match status" value="1"/>
</dbReference>
<evidence type="ECO:0000313" key="10">
    <source>
        <dbReference type="Proteomes" id="UP000053244"/>
    </source>
</evidence>
<evidence type="ECO:0000256" key="4">
    <source>
        <dbReference type="ARBA" id="ARBA00014727"/>
    </source>
</evidence>
<keyword evidence="5" id="KW-0210">Decarboxylase</keyword>
<sequence length="175" mass="18644">MTDSVVYDQIPVVRAIGRGTTSLSAFHDALVAMECGFYNLVRLSSVIPPGTTVDASGKAPVPVGAWGDRLFCVYAEQHASQPGEEAWAGIGWVQRRDGQGGLFVEHEGTSEAFVTESIRASLRDLVKGHEEEFEGPDYVVHGVVSDGTPVCAMVLAPYETISWKGATASTAPSMN</sequence>
<keyword evidence="6" id="KW-0456">Lyase</keyword>
<name>A0A101J8C8_9ACTN</name>
<evidence type="ECO:0000256" key="2">
    <source>
        <dbReference type="ARBA" id="ARBA00008611"/>
    </source>
</evidence>
<gene>
    <name evidence="9" type="ORF">ADL15_49165</name>
</gene>
<dbReference type="EC" id="4.1.1.19" evidence="3"/>
<dbReference type="SUPFAM" id="SSF56271">
    <property type="entry name" value="Pyruvoyl-dependent histidine and arginine decarboxylases"/>
    <property type="match status" value="1"/>
</dbReference>
<dbReference type="OrthoDB" id="9783061at2"/>
<proteinExistence type="inferred from homology"/>
<protein>
    <recommendedName>
        <fullName evidence="4">Pyruvoyl-dependent arginine decarboxylase AaxB</fullName>
        <ecNumber evidence="3">4.1.1.19</ecNumber>
    </recommendedName>
</protein>
<dbReference type="Pfam" id="PF01862">
    <property type="entry name" value="PvlArgDC"/>
    <property type="match status" value="1"/>
</dbReference>
<evidence type="ECO:0000313" key="9">
    <source>
        <dbReference type="EMBL" id="KUL22096.1"/>
    </source>
</evidence>
<keyword evidence="10" id="KW-1185">Reference proteome</keyword>